<sequence>MQKVVIVGGGHAAAQLCASLIEGGFPGSLTLVCEEASLPYHRPPLSKTYIKDPEAPIQLLRPEAVYADAGVQVLLADPAVGIDRDARVLTLASGKQLDYDALVLATGTRARRLPDVPEELQNLIYLRNADDAARLRAAIADAPSVTVVGGGFIGLEIAATAGALGRPVTVFESAPRLLARSVSPEASEHVARVLHDSGVDLRLSSDLQHIRTENGRVRSVVVNEVEHPVDLLVAGIGAVPEITLAQAAGLDCLNGIVVDGLMQTSAPGIYAIGDCTSFPYARWGKTLRLESVQNANDQARTLAGVLLGTKTPYHALPWFWSDQGALRLQIAGLAPPDTERVLRPGAKPGSFSILHFADGHLVCVESINAPMDHLAARKLLELGLNPPRDVLADPAVPLKSHY</sequence>
<feature type="domain" description="Reductase C-terminal" evidence="6">
    <location>
        <begin position="318"/>
        <end position="400"/>
    </location>
</feature>
<dbReference type="InterPro" id="IPR023753">
    <property type="entry name" value="FAD/NAD-binding_dom"/>
</dbReference>
<reference evidence="7 8" key="1">
    <citation type="submission" date="2018-08" db="EMBL/GenBank/DDBJ databases">
        <title>Achromobacter xylosoxidans Genome sequencing and assembly.</title>
        <authorList>
            <person name="Wang R."/>
            <person name="Rensing C."/>
            <person name="Li Y."/>
        </authorList>
    </citation>
    <scope>NUCLEOTIDE SEQUENCE [LARGE SCALE GENOMIC DNA]</scope>
    <source>
        <strain evidence="7 8">GD003A</strain>
    </source>
</reference>
<evidence type="ECO:0000313" key="8">
    <source>
        <dbReference type="Proteomes" id="UP000285324"/>
    </source>
</evidence>
<dbReference type="PANTHER" id="PTHR43557:SF2">
    <property type="entry name" value="RIESKE DOMAIN-CONTAINING PROTEIN-RELATED"/>
    <property type="match status" value="1"/>
</dbReference>
<dbReference type="InterPro" id="IPR028202">
    <property type="entry name" value="Reductase_C"/>
</dbReference>
<evidence type="ECO:0000256" key="4">
    <source>
        <dbReference type="ARBA" id="ARBA00023002"/>
    </source>
</evidence>
<dbReference type="Pfam" id="PF07992">
    <property type="entry name" value="Pyr_redox_2"/>
    <property type="match status" value="1"/>
</dbReference>
<dbReference type="GO" id="GO:0005737">
    <property type="term" value="C:cytoplasm"/>
    <property type="evidence" value="ECO:0007669"/>
    <property type="project" value="TreeGrafter"/>
</dbReference>
<feature type="domain" description="FAD/NAD(P)-binding" evidence="5">
    <location>
        <begin position="3"/>
        <end position="299"/>
    </location>
</feature>
<comment type="cofactor">
    <cofactor evidence="1">
        <name>FAD</name>
        <dbReference type="ChEBI" id="CHEBI:57692"/>
    </cofactor>
</comment>
<evidence type="ECO:0000256" key="2">
    <source>
        <dbReference type="ARBA" id="ARBA00022630"/>
    </source>
</evidence>
<dbReference type="SUPFAM" id="SSF51905">
    <property type="entry name" value="FAD/NAD(P)-binding domain"/>
    <property type="match status" value="2"/>
</dbReference>
<accession>A0A424WIM5</accession>
<dbReference type="OrthoDB" id="9769238at2"/>
<dbReference type="RefSeq" id="WP_059375260.1">
    <property type="nucleotide sequence ID" value="NZ_CP061008.1"/>
</dbReference>
<evidence type="ECO:0000259" key="5">
    <source>
        <dbReference type="Pfam" id="PF07992"/>
    </source>
</evidence>
<keyword evidence="2" id="KW-0285">Flavoprotein</keyword>
<dbReference type="PRINTS" id="PR00368">
    <property type="entry name" value="FADPNR"/>
</dbReference>
<organism evidence="7 8">
    <name type="scientific">Alcaligenes xylosoxydans xylosoxydans</name>
    <name type="common">Achromobacter xylosoxidans</name>
    <dbReference type="NCBI Taxonomy" id="85698"/>
    <lineage>
        <taxon>Bacteria</taxon>
        <taxon>Pseudomonadati</taxon>
        <taxon>Pseudomonadota</taxon>
        <taxon>Betaproteobacteria</taxon>
        <taxon>Burkholderiales</taxon>
        <taxon>Alcaligenaceae</taxon>
        <taxon>Achromobacter</taxon>
    </lineage>
</organism>
<dbReference type="EMBL" id="QVXO01000004">
    <property type="protein sequence ID" value="RPJ93131.1"/>
    <property type="molecule type" value="Genomic_DNA"/>
</dbReference>
<dbReference type="InterPro" id="IPR036188">
    <property type="entry name" value="FAD/NAD-bd_sf"/>
</dbReference>
<dbReference type="Gene3D" id="3.50.50.60">
    <property type="entry name" value="FAD/NAD(P)-binding domain"/>
    <property type="match status" value="2"/>
</dbReference>
<dbReference type="GO" id="GO:0016651">
    <property type="term" value="F:oxidoreductase activity, acting on NAD(P)H"/>
    <property type="evidence" value="ECO:0007669"/>
    <property type="project" value="TreeGrafter"/>
</dbReference>
<dbReference type="Pfam" id="PF14759">
    <property type="entry name" value="Reductase_C"/>
    <property type="match status" value="1"/>
</dbReference>
<evidence type="ECO:0000256" key="1">
    <source>
        <dbReference type="ARBA" id="ARBA00001974"/>
    </source>
</evidence>
<dbReference type="PANTHER" id="PTHR43557">
    <property type="entry name" value="APOPTOSIS-INDUCING FACTOR 1"/>
    <property type="match status" value="1"/>
</dbReference>
<gene>
    <name evidence="7" type="ORF">DY367_04255</name>
</gene>
<dbReference type="PRINTS" id="PR00411">
    <property type="entry name" value="PNDRDTASEI"/>
</dbReference>
<proteinExistence type="predicted"/>
<dbReference type="Gene3D" id="3.30.390.30">
    <property type="match status" value="1"/>
</dbReference>
<dbReference type="InterPro" id="IPR050446">
    <property type="entry name" value="FAD-oxidoreductase/Apoptosis"/>
</dbReference>
<dbReference type="AlphaFoldDB" id="A0A424WIM5"/>
<dbReference type="SUPFAM" id="SSF55424">
    <property type="entry name" value="FAD/NAD-linked reductases, dimerisation (C-terminal) domain"/>
    <property type="match status" value="1"/>
</dbReference>
<dbReference type="Proteomes" id="UP000285324">
    <property type="component" value="Unassembled WGS sequence"/>
</dbReference>
<comment type="caution">
    <text evidence="7">The sequence shown here is derived from an EMBL/GenBank/DDBJ whole genome shotgun (WGS) entry which is preliminary data.</text>
</comment>
<dbReference type="InterPro" id="IPR016156">
    <property type="entry name" value="FAD/NAD-linked_Rdtase_dimer_sf"/>
</dbReference>
<name>A0A424WIM5_ALCXX</name>
<evidence type="ECO:0000313" key="7">
    <source>
        <dbReference type="EMBL" id="RPJ93131.1"/>
    </source>
</evidence>
<protein>
    <submittedName>
        <fullName evidence="7">Ferredoxin reductase</fullName>
    </submittedName>
</protein>
<evidence type="ECO:0000259" key="6">
    <source>
        <dbReference type="Pfam" id="PF14759"/>
    </source>
</evidence>
<keyword evidence="4" id="KW-0560">Oxidoreductase</keyword>
<evidence type="ECO:0000256" key="3">
    <source>
        <dbReference type="ARBA" id="ARBA00022827"/>
    </source>
</evidence>
<keyword evidence="3" id="KW-0274">FAD</keyword>